<accession>A0A9W8LAJ2</accession>
<evidence type="ECO:0000313" key="2">
    <source>
        <dbReference type="Proteomes" id="UP001140011"/>
    </source>
</evidence>
<dbReference type="EMBL" id="JANBUH010000100">
    <property type="protein sequence ID" value="KAJ2754711.1"/>
    <property type="molecule type" value="Genomic_DNA"/>
</dbReference>
<sequence length="346" mass="38827">MDLVIHSDDEDDTDEEYYERYPKPSHQVSGEPSNAYLGYPTLHLFKELEIAVKEVSIYSGAALRILSCPPYDGCPFPQIRKLLLYLITEDMSEYRTTISPEDRANISAFVQRIKEMAPMASSIHIVESDYPFSDDVLFKGNASSLESLDMSFCRYNIFTTTSHPKLKYVKVGVWLGTYPAIAEDLQLGLSIGIGAPVREITQSFPGFKLAPAYLSLGDCAYIRVLILLYIPLNLWDALAIIKALPLLSDLYSQLPRLGKTSGIALDDFPTCIVSVYAPMGERFQHWNFGKCDLGTKEEAAKCLLILALVCQNFSYSISPSDVRNQFKTELKDAIALVMFSYYAPRL</sequence>
<dbReference type="AlphaFoldDB" id="A0A9W8LAJ2"/>
<proteinExistence type="predicted"/>
<protein>
    <submittedName>
        <fullName evidence="1">Uncharacterized protein</fullName>
    </submittedName>
</protein>
<evidence type="ECO:0000313" key="1">
    <source>
        <dbReference type="EMBL" id="KAJ2754711.1"/>
    </source>
</evidence>
<gene>
    <name evidence="1" type="ORF">GGI19_002207</name>
</gene>
<reference evidence="1" key="1">
    <citation type="submission" date="2022-07" db="EMBL/GenBank/DDBJ databases">
        <title>Phylogenomic reconstructions and comparative analyses of Kickxellomycotina fungi.</title>
        <authorList>
            <person name="Reynolds N.K."/>
            <person name="Stajich J.E."/>
            <person name="Barry K."/>
            <person name="Grigoriev I.V."/>
            <person name="Crous P."/>
            <person name="Smith M.E."/>
        </authorList>
    </citation>
    <scope>NUCLEOTIDE SEQUENCE</scope>
    <source>
        <strain evidence="1">BCRC 34297</strain>
    </source>
</reference>
<comment type="caution">
    <text evidence="1">The sequence shown here is derived from an EMBL/GenBank/DDBJ whole genome shotgun (WGS) entry which is preliminary data.</text>
</comment>
<dbReference type="OrthoDB" id="5526771at2759"/>
<keyword evidence="2" id="KW-1185">Reference proteome</keyword>
<organism evidence="1 2">
    <name type="scientific">Coemansia pectinata</name>
    <dbReference type="NCBI Taxonomy" id="1052879"/>
    <lineage>
        <taxon>Eukaryota</taxon>
        <taxon>Fungi</taxon>
        <taxon>Fungi incertae sedis</taxon>
        <taxon>Zoopagomycota</taxon>
        <taxon>Kickxellomycotina</taxon>
        <taxon>Kickxellomycetes</taxon>
        <taxon>Kickxellales</taxon>
        <taxon>Kickxellaceae</taxon>
        <taxon>Coemansia</taxon>
    </lineage>
</organism>
<dbReference type="Proteomes" id="UP001140011">
    <property type="component" value="Unassembled WGS sequence"/>
</dbReference>
<name>A0A9W8LAJ2_9FUNG</name>